<dbReference type="EMBL" id="DYWT01000234">
    <property type="protein sequence ID" value="HJF32992.1"/>
    <property type="molecule type" value="Genomic_DNA"/>
</dbReference>
<accession>A0A921G1L9</accession>
<dbReference type="Proteomes" id="UP000698173">
    <property type="component" value="Unassembled WGS sequence"/>
</dbReference>
<sequence>MTLDLPAMSTALTLLSDEQLRGRVKDAIGLNAGIDGTTALMQVEILTVSITKDIPSSAPPQPIP</sequence>
<evidence type="ECO:0000313" key="1">
    <source>
        <dbReference type="EMBL" id="HJF32992.1"/>
    </source>
</evidence>
<evidence type="ECO:0000313" key="2">
    <source>
        <dbReference type="Proteomes" id="UP000698173"/>
    </source>
</evidence>
<dbReference type="AlphaFoldDB" id="A0A921G1L9"/>
<gene>
    <name evidence="1" type="ORF">K8V56_14620</name>
</gene>
<proteinExistence type="predicted"/>
<protein>
    <submittedName>
        <fullName evidence="1">Uncharacterized protein</fullName>
    </submittedName>
</protein>
<comment type="caution">
    <text evidence="1">The sequence shown here is derived from an EMBL/GenBank/DDBJ whole genome shotgun (WGS) entry which is preliminary data.</text>
</comment>
<name>A0A921G1L9_SPOPS</name>
<reference evidence="1" key="2">
    <citation type="submission" date="2021-09" db="EMBL/GenBank/DDBJ databases">
        <authorList>
            <person name="Gilroy R."/>
        </authorList>
    </citation>
    <scope>NUCLEOTIDE SEQUENCE</scope>
    <source>
        <strain evidence="1">CHK171-7178</strain>
    </source>
</reference>
<reference evidence="1" key="1">
    <citation type="journal article" date="2021" name="PeerJ">
        <title>Extensive microbial diversity within the chicken gut microbiome revealed by metagenomics and culture.</title>
        <authorList>
            <person name="Gilroy R."/>
            <person name="Ravi A."/>
            <person name="Getino M."/>
            <person name="Pursley I."/>
            <person name="Horton D.L."/>
            <person name="Alikhan N.F."/>
            <person name="Baker D."/>
            <person name="Gharbi K."/>
            <person name="Hall N."/>
            <person name="Watson M."/>
            <person name="Adriaenssens E.M."/>
            <person name="Foster-Nyarko E."/>
            <person name="Jarju S."/>
            <person name="Secka A."/>
            <person name="Antonio M."/>
            <person name="Oren A."/>
            <person name="Chaudhuri R.R."/>
            <person name="La Ragione R."/>
            <person name="Hildebrand F."/>
            <person name="Pallen M.J."/>
        </authorList>
    </citation>
    <scope>NUCLEOTIDE SEQUENCE</scope>
    <source>
        <strain evidence="1">CHK171-7178</strain>
    </source>
</reference>
<organism evidence="1 2">
    <name type="scientific">Sporosarcina psychrophila</name>
    <name type="common">Bacillus psychrophilus</name>
    <dbReference type="NCBI Taxonomy" id="1476"/>
    <lineage>
        <taxon>Bacteria</taxon>
        <taxon>Bacillati</taxon>
        <taxon>Bacillota</taxon>
        <taxon>Bacilli</taxon>
        <taxon>Bacillales</taxon>
        <taxon>Caryophanaceae</taxon>
        <taxon>Sporosarcina</taxon>
    </lineage>
</organism>